<proteinExistence type="predicted"/>
<reference evidence="1 2" key="1">
    <citation type="submission" date="2019-02" db="EMBL/GenBank/DDBJ databases">
        <title>Deep-cultivation of Planctomycetes and their phenomic and genomic characterization uncovers novel biology.</title>
        <authorList>
            <person name="Wiegand S."/>
            <person name="Jogler M."/>
            <person name="Boedeker C."/>
            <person name="Pinto D."/>
            <person name="Vollmers J."/>
            <person name="Rivas-Marin E."/>
            <person name="Kohn T."/>
            <person name="Peeters S.H."/>
            <person name="Heuer A."/>
            <person name="Rast P."/>
            <person name="Oberbeckmann S."/>
            <person name="Bunk B."/>
            <person name="Jeske O."/>
            <person name="Meyerdierks A."/>
            <person name="Storesund J.E."/>
            <person name="Kallscheuer N."/>
            <person name="Luecker S."/>
            <person name="Lage O.M."/>
            <person name="Pohl T."/>
            <person name="Merkel B.J."/>
            <person name="Hornburger P."/>
            <person name="Mueller R.-W."/>
            <person name="Bruemmer F."/>
            <person name="Labrenz M."/>
            <person name="Spormann A.M."/>
            <person name="Op den Camp H."/>
            <person name="Overmann J."/>
            <person name="Amann R."/>
            <person name="Jetten M.S.M."/>
            <person name="Mascher T."/>
            <person name="Medema M.H."/>
            <person name="Devos D.P."/>
            <person name="Kaster A.-K."/>
            <person name="Ovreas L."/>
            <person name="Rohde M."/>
            <person name="Galperin M.Y."/>
            <person name="Jogler C."/>
        </authorList>
    </citation>
    <scope>NUCLEOTIDE SEQUENCE [LARGE SCALE GENOMIC DNA]</scope>
    <source>
        <strain evidence="1 2">ETA_A8</strain>
    </source>
</reference>
<sequence length="214" mass="23396">MSSNLPYLWIVAGPNGAGKTTLAQIPRIAAKLASAERLNPDDLSKVLLQQRGGFTFQTASAEMLQATFIEAAESVFQEAQIALTNNRSICLETVLSTPKYRSLVELTLNRGGFFGFFYIAVKSPEISAIRIANRVAEGGHGVPTDKLAARWERSLAQLPWFVKRAHYMLAYDNSAEVKGTPPELIAIKNASGLQIKRPDLIPELTHALQQSLSS</sequence>
<dbReference type="PANTHER" id="PTHR39206:SF1">
    <property type="entry name" value="SLL8004 PROTEIN"/>
    <property type="match status" value="1"/>
</dbReference>
<keyword evidence="2" id="KW-1185">Reference proteome</keyword>
<dbReference type="EMBL" id="CP036274">
    <property type="protein sequence ID" value="QDU26419.1"/>
    <property type="molecule type" value="Genomic_DNA"/>
</dbReference>
<dbReference type="KEGG" id="aagg:ETAA8_14970"/>
<dbReference type="RefSeq" id="WP_202921636.1">
    <property type="nucleotide sequence ID" value="NZ_CP036274.1"/>
</dbReference>
<dbReference type="Gene3D" id="3.40.50.300">
    <property type="entry name" value="P-loop containing nucleotide triphosphate hydrolases"/>
    <property type="match status" value="1"/>
</dbReference>
<dbReference type="SUPFAM" id="SSF52540">
    <property type="entry name" value="P-loop containing nucleoside triphosphate hydrolases"/>
    <property type="match status" value="1"/>
</dbReference>
<name>A0A517Y847_9BACT</name>
<dbReference type="AlphaFoldDB" id="A0A517Y847"/>
<organism evidence="1 2">
    <name type="scientific">Anatilimnocola aggregata</name>
    <dbReference type="NCBI Taxonomy" id="2528021"/>
    <lineage>
        <taxon>Bacteria</taxon>
        <taxon>Pseudomonadati</taxon>
        <taxon>Planctomycetota</taxon>
        <taxon>Planctomycetia</taxon>
        <taxon>Pirellulales</taxon>
        <taxon>Pirellulaceae</taxon>
        <taxon>Anatilimnocola</taxon>
    </lineage>
</organism>
<gene>
    <name evidence="1" type="ORF">ETAA8_14970</name>
</gene>
<accession>A0A517Y847</accession>
<evidence type="ECO:0000313" key="1">
    <source>
        <dbReference type="EMBL" id="QDU26419.1"/>
    </source>
</evidence>
<dbReference type="Pfam" id="PF13671">
    <property type="entry name" value="AAA_33"/>
    <property type="match status" value="1"/>
</dbReference>
<protein>
    <submittedName>
        <fullName evidence="1">Zeta toxin</fullName>
    </submittedName>
</protein>
<dbReference type="InterPro" id="IPR027417">
    <property type="entry name" value="P-loop_NTPase"/>
</dbReference>
<dbReference type="Proteomes" id="UP000315017">
    <property type="component" value="Chromosome"/>
</dbReference>
<dbReference type="PANTHER" id="PTHR39206">
    <property type="entry name" value="SLL8004 PROTEIN"/>
    <property type="match status" value="1"/>
</dbReference>
<evidence type="ECO:0000313" key="2">
    <source>
        <dbReference type="Proteomes" id="UP000315017"/>
    </source>
</evidence>